<dbReference type="SUPFAM" id="SSF56112">
    <property type="entry name" value="Protein kinase-like (PK-like)"/>
    <property type="match status" value="1"/>
</dbReference>
<name>A0A8C7SGQ1_ONCMY</name>
<dbReference type="InterPro" id="IPR036940">
    <property type="entry name" value="PI3/4_kinase_cat_sf"/>
</dbReference>
<feature type="domain" description="PI3K/PI4K catalytic" evidence="16">
    <location>
        <begin position="655"/>
        <end position="936"/>
    </location>
</feature>
<dbReference type="SMART" id="SM00146">
    <property type="entry name" value="PI3Kc"/>
    <property type="match status" value="1"/>
</dbReference>
<evidence type="ECO:0000256" key="9">
    <source>
        <dbReference type="ARBA" id="ARBA00022741"/>
    </source>
</evidence>
<dbReference type="PANTHER" id="PTHR10048">
    <property type="entry name" value="PHOSPHATIDYLINOSITOL KINASE"/>
    <property type="match status" value="1"/>
</dbReference>
<dbReference type="Pfam" id="PF02192">
    <property type="entry name" value="PI3K_p85B"/>
    <property type="match status" value="1"/>
</dbReference>
<dbReference type="SMART" id="SM00143">
    <property type="entry name" value="PI3K_p85B"/>
    <property type="match status" value="1"/>
</dbReference>
<dbReference type="GO" id="GO:0035005">
    <property type="term" value="F:1-phosphatidylinositol-4-phosphate 3-kinase activity"/>
    <property type="evidence" value="ECO:0007669"/>
    <property type="project" value="TreeGrafter"/>
</dbReference>
<feature type="domain" description="PI3K-ABD" evidence="17">
    <location>
        <begin position="1"/>
        <end position="58"/>
    </location>
</feature>
<dbReference type="FunFam" id="3.30.1010.10:FF:000005">
    <property type="entry name" value="Phosphatidylinositol 4,5-bisphosphate 3-kinase catalytic subunit beta"/>
    <property type="match status" value="1"/>
</dbReference>
<comment type="catalytic activity">
    <reaction evidence="14">
        <text>1-octadecanoyl-2-(5Z,8Z,11Z,14Z)-eicosatetraenoyl-sn-glycero-3-phospho-1D-myo-inositol 4,5-bisphosphate + ATP = 1-octadecanoyl-2-(5Z,8Z,11Z,14Z-eicosatetraenoyl)-sn-glycero-3-phospho-(1D-myo-inositol 3,4,5-triphosphate) + ADP + H(+)</text>
        <dbReference type="Rhea" id="RHEA:43396"/>
        <dbReference type="ChEBI" id="CHEBI:15378"/>
        <dbReference type="ChEBI" id="CHEBI:30616"/>
        <dbReference type="ChEBI" id="CHEBI:77137"/>
        <dbReference type="ChEBI" id="CHEBI:83243"/>
        <dbReference type="ChEBI" id="CHEBI:456216"/>
    </reaction>
    <physiologicalReaction direction="left-to-right" evidence="14">
        <dbReference type="Rhea" id="RHEA:43397"/>
    </physiologicalReaction>
</comment>
<evidence type="ECO:0000259" key="16">
    <source>
        <dbReference type="PROSITE" id="PS50290"/>
    </source>
</evidence>
<evidence type="ECO:0000256" key="6">
    <source>
        <dbReference type="ARBA" id="ARBA00022490"/>
    </source>
</evidence>
<dbReference type="PROSITE" id="PS51545">
    <property type="entry name" value="PIK_HELICAL"/>
    <property type="match status" value="1"/>
</dbReference>
<keyword evidence="15" id="KW-1133">Transmembrane helix</keyword>
<evidence type="ECO:0000256" key="1">
    <source>
        <dbReference type="ARBA" id="ARBA00004496"/>
    </source>
</evidence>
<comment type="catalytic activity">
    <reaction evidence="13">
        <text>a 1,2-diacyl-sn-glycero-3-phospho-(1D-myo-inositol-4,5-bisphosphate) + ATP = a 1,2-diacyl-sn-glycero-3-phospho-(1D-myo-inositol-3,4,5-trisphosphate) + ADP + H(+)</text>
        <dbReference type="Rhea" id="RHEA:21292"/>
        <dbReference type="ChEBI" id="CHEBI:15378"/>
        <dbReference type="ChEBI" id="CHEBI:30616"/>
        <dbReference type="ChEBI" id="CHEBI:57836"/>
        <dbReference type="ChEBI" id="CHEBI:58456"/>
        <dbReference type="ChEBI" id="CHEBI:456216"/>
        <dbReference type="EC" id="2.7.1.153"/>
    </reaction>
    <physiologicalReaction direction="left-to-right" evidence="13">
        <dbReference type="Rhea" id="RHEA:21293"/>
    </physiologicalReaction>
</comment>
<evidence type="ECO:0000259" key="19">
    <source>
        <dbReference type="PROSITE" id="PS51547"/>
    </source>
</evidence>
<dbReference type="SUPFAM" id="SSF54236">
    <property type="entry name" value="Ubiquitin-like"/>
    <property type="match status" value="1"/>
</dbReference>
<dbReference type="Gene3D" id="2.60.40.150">
    <property type="entry name" value="C2 domain"/>
    <property type="match status" value="1"/>
</dbReference>
<evidence type="ECO:0000256" key="11">
    <source>
        <dbReference type="ARBA" id="ARBA00022840"/>
    </source>
</evidence>
<keyword evidence="9" id="KW-0547">Nucleotide-binding</keyword>
<dbReference type="GO" id="GO:0005942">
    <property type="term" value="C:phosphatidylinositol 3-kinase complex"/>
    <property type="evidence" value="ECO:0007669"/>
    <property type="project" value="TreeGrafter"/>
</dbReference>
<dbReference type="GO" id="GO:0043491">
    <property type="term" value="P:phosphatidylinositol 3-kinase/protein kinase B signal transduction"/>
    <property type="evidence" value="ECO:0007669"/>
    <property type="project" value="TreeGrafter"/>
</dbReference>
<comment type="pathway">
    <text evidence="2">Phospholipid metabolism; phosphatidylinositol phosphate biosynthesis.</text>
</comment>
<dbReference type="SUPFAM" id="SSF49562">
    <property type="entry name" value="C2 domain (Calcium/lipid-binding domain, CaLB)"/>
    <property type="match status" value="1"/>
</dbReference>
<dbReference type="Ensembl" id="ENSOMYT00000072518.2">
    <property type="protein sequence ID" value="ENSOMYP00000066581.2"/>
    <property type="gene ID" value="ENSOMYG00000027661.2"/>
</dbReference>
<dbReference type="GO" id="GO:0005829">
    <property type="term" value="C:cytosol"/>
    <property type="evidence" value="ECO:0007669"/>
    <property type="project" value="UniProtKB-ARBA"/>
</dbReference>
<evidence type="ECO:0000256" key="13">
    <source>
        <dbReference type="ARBA" id="ARBA00023981"/>
    </source>
</evidence>
<evidence type="ECO:0000256" key="12">
    <source>
        <dbReference type="ARBA" id="ARBA00023098"/>
    </source>
</evidence>
<dbReference type="Pfam" id="PF00454">
    <property type="entry name" value="PI3_PI4_kinase"/>
    <property type="match status" value="1"/>
</dbReference>
<dbReference type="UniPathway" id="UPA00220"/>
<protein>
    <recommendedName>
        <fullName evidence="5">phosphatidylinositol-4,5-bisphosphate 3-kinase</fullName>
        <ecNumber evidence="5">2.7.1.153</ecNumber>
    </recommendedName>
</protein>
<dbReference type="PROSITE" id="PS00915">
    <property type="entry name" value="PI3_4_KINASE_1"/>
    <property type="match status" value="1"/>
</dbReference>
<sequence>MVWRNASSEPLYGALSDADAYVFTCINSTAEREELEDETRRLCDVRLFMSVLRLVAREGDRVEKLTNTQISLLIGKGLHEFDSQKNHEVNEFRTKMRSFCEEKAQDRQRLPWYQWMEYSFSCDLEPCVSLAEPGGIKTKGTKKIFVNVKFEASDVSALFLWPFLLLFLMFVLVNQSVTFLRQEKPEDYTLQVNGRWEFIYGKYPLCQFKVSKHNNTTHVLFLSYYQQNTSSLWSIEEPFHIHLLQGYRVNADEGMKVGVAGLFHGSELLCKVVTSGEVNVCSEPLWDQKLVFDISVSDLPRMSRLCFALYAVIEKAKKPRSTKKKNKKADCPLAWVNTMVFDYKDQLKTGEFLLSTWPSVPGDLLNPMGTVEKNPNVDSAAGLLIRFPNIRPHPLYYPHFDKVHLILDLEKNGGKVIATKLKEIVDNKNYTEFFEDEKELLWKLRGVVRERYPESLSKLLLITKWNKHEDVAQMVAFLQKWPDLPALHALELLDYSFPDPMVRSFTIRCLRKLRDEELLQYLLQLVQVLKYESYLDCDLATFLLERALSNKRIGHFLFWHLRSEMHVSSVSLRFGLILEAYCRGNIYHIKSLCKQNEALNKMKALNDFVKSGWQKTSRQQMTDDMKLCIKQEAYMEALSYLLSPLNPSIMLSEICADRCKFMDSKMKPLWLMYKNKWVQGDTVGIIFKNGDDLRQDMLTLQMIQLMEILWKKEGLDLRMIPYGCLSTGNKTGLIEVVKNSDTIANIQRNNSNSAATAAFNKDALLNWLKSKNPEDKLDQAIEEFTLSCAGYCVATYVLGIGDRHNDNIMIKETGQLFHIDFGHFLGNFKSKFGINRERVPFILTYDFVHVIQQGRTNNSEKFERFRECCEQAYKILCRNGTLFVNLFAMMKAAGLPELSSFKDIQYLKDSLALGKSEEEALKNFKVKFNEALRESWKTKVNWMMHSLAKDSRL</sequence>
<evidence type="ECO:0000256" key="15">
    <source>
        <dbReference type="SAM" id="Phobius"/>
    </source>
</evidence>
<dbReference type="AlphaFoldDB" id="A0A8C7SGQ1"/>
<dbReference type="InterPro" id="IPR018936">
    <property type="entry name" value="PI3/4_kinase_CS"/>
</dbReference>
<dbReference type="GO" id="GO:0016303">
    <property type="term" value="F:1-phosphatidylinositol-3-kinase activity"/>
    <property type="evidence" value="ECO:0007669"/>
    <property type="project" value="TreeGrafter"/>
</dbReference>
<evidence type="ECO:0000256" key="4">
    <source>
        <dbReference type="ARBA" id="ARBA00006209"/>
    </source>
</evidence>
<dbReference type="InterPro" id="IPR000403">
    <property type="entry name" value="PI3/4_kinase_cat_dom"/>
</dbReference>
<keyword evidence="12" id="KW-0443">Lipid metabolism</keyword>
<evidence type="ECO:0000259" key="18">
    <source>
        <dbReference type="PROSITE" id="PS51545"/>
    </source>
</evidence>
<dbReference type="EC" id="2.7.1.153" evidence="5"/>
<dbReference type="PROSITE" id="PS51547">
    <property type="entry name" value="C2_PI3K"/>
    <property type="match status" value="1"/>
</dbReference>
<dbReference type="CDD" id="cd08693">
    <property type="entry name" value="C2_PI3K_class_I_beta_delta"/>
    <property type="match status" value="1"/>
</dbReference>
<feature type="domain" description="C2 PI3K-type" evidence="19">
    <location>
        <begin position="235"/>
        <end position="388"/>
    </location>
</feature>
<evidence type="ECO:0000256" key="10">
    <source>
        <dbReference type="ARBA" id="ARBA00022777"/>
    </source>
</evidence>
<dbReference type="Gene3D" id="3.30.1010.10">
    <property type="entry name" value="Phosphatidylinositol 3-kinase Catalytic Subunit, Chain A, domain 4"/>
    <property type="match status" value="1"/>
</dbReference>
<keyword evidence="15" id="KW-0812">Transmembrane</keyword>
<dbReference type="GO" id="GO:0046934">
    <property type="term" value="F:1-phosphatidylinositol-4,5-bisphosphate 3-kinase activity"/>
    <property type="evidence" value="ECO:0007669"/>
    <property type="project" value="UniProtKB-EC"/>
</dbReference>
<proteinExistence type="inferred from homology"/>
<evidence type="ECO:0000256" key="2">
    <source>
        <dbReference type="ARBA" id="ARBA00004805"/>
    </source>
</evidence>
<dbReference type="InterPro" id="IPR002420">
    <property type="entry name" value="PI3K-type_C2_dom"/>
</dbReference>
<dbReference type="Gene3D" id="1.25.40.70">
    <property type="entry name" value="Phosphatidylinositol 3-kinase, accessory domain (PIK)"/>
    <property type="match status" value="1"/>
</dbReference>
<dbReference type="GO" id="GO:0048015">
    <property type="term" value="P:phosphatidylinositol-mediated signaling"/>
    <property type="evidence" value="ECO:0007669"/>
    <property type="project" value="TreeGrafter"/>
</dbReference>
<dbReference type="InterPro" id="IPR029071">
    <property type="entry name" value="Ubiquitin-like_domsf"/>
</dbReference>
<evidence type="ECO:0000313" key="20">
    <source>
        <dbReference type="Ensembl" id="ENSOMYP00000066581.2"/>
    </source>
</evidence>
<evidence type="ECO:0000256" key="5">
    <source>
        <dbReference type="ARBA" id="ARBA00012010"/>
    </source>
</evidence>
<feature type="domain" description="PIK helical" evidence="18">
    <location>
        <begin position="408"/>
        <end position="584"/>
    </location>
</feature>
<dbReference type="SUPFAM" id="SSF48371">
    <property type="entry name" value="ARM repeat"/>
    <property type="match status" value="1"/>
</dbReference>
<dbReference type="InterPro" id="IPR001263">
    <property type="entry name" value="PI3K_accessory_dom"/>
</dbReference>
<dbReference type="Gene3D" id="1.10.1070.11">
    <property type="entry name" value="Phosphatidylinositol 3-/4-kinase, catalytic domain"/>
    <property type="match status" value="1"/>
</dbReference>
<dbReference type="InterPro" id="IPR035892">
    <property type="entry name" value="C2_domain_sf"/>
</dbReference>
<dbReference type="Pfam" id="PF00794">
    <property type="entry name" value="PI3K_rbd"/>
    <property type="match status" value="1"/>
</dbReference>
<dbReference type="InterPro" id="IPR015433">
    <property type="entry name" value="PI3/4_kinase"/>
</dbReference>
<keyword evidence="6" id="KW-0963">Cytoplasm</keyword>
<dbReference type="SMART" id="SM00142">
    <property type="entry name" value="PI3K_C2"/>
    <property type="match status" value="1"/>
</dbReference>
<comment type="similarity">
    <text evidence="4">Belongs to the PI3/PI4-kinase family. Type III PI4K subfamily.</text>
</comment>
<evidence type="ECO:0000256" key="3">
    <source>
        <dbReference type="ARBA" id="ARBA00005189"/>
    </source>
</evidence>
<dbReference type="GO" id="GO:0005886">
    <property type="term" value="C:plasma membrane"/>
    <property type="evidence" value="ECO:0007669"/>
    <property type="project" value="TreeGrafter"/>
</dbReference>
<dbReference type="InterPro" id="IPR011009">
    <property type="entry name" value="Kinase-like_dom_sf"/>
</dbReference>
<reference evidence="20" key="1">
    <citation type="submission" date="2020-07" db="EMBL/GenBank/DDBJ databases">
        <title>A long reads based de novo assembly of the rainbow trout Arlee double haploid line genome.</title>
        <authorList>
            <person name="Gao G."/>
            <person name="Palti Y."/>
        </authorList>
    </citation>
    <scope>NUCLEOTIDE SEQUENCE [LARGE SCALE GENOMIC DNA]</scope>
</reference>
<dbReference type="GO" id="GO:0005524">
    <property type="term" value="F:ATP binding"/>
    <property type="evidence" value="ECO:0007669"/>
    <property type="project" value="UniProtKB-KW"/>
</dbReference>
<keyword evidence="10" id="KW-0418">Kinase</keyword>
<dbReference type="Pfam" id="PF00792">
    <property type="entry name" value="PI3K_C2"/>
    <property type="match status" value="1"/>
</dbReference>
<dbReference type="InterPro" id="IPR016024">
    <property type="entry name" value="ARM-type_fold"/>
</dbReference>
<keyword evidence="21" id="KW-1185">Reference proteome</keyword>
<dbReference type="GO" id="GO:0016477">
    <property type="term" value="P:cell migration"/>
    <property type="evidence" value="ECO:0007669"/>
    <property type="project" value="TreeGrafter"/>
</dbReference>
<dbReference type="Proteomes" id="UP000694395">
    <property type="component" value="Chromosome 9"/>
</dbReference>
<evidence type="ECO:0000256" key="8">
    <source>
        <dbReference type="ARBA" id="ARBA00022679"/>
    </source>
</evidence>
<evidence type="ECO:0000259" key="17">
    <source>
        <dbReference type="PROSITE" id="PS51544"/>
    </source>
</evidence>
<organism evidence="20 21">
    <name type="scientific">Oncorhynchus mykiss</name>
    <name type="common">Rainbow trout</name>
    <name type="synonym">Salmo gairdneri</name>
    <dbReference type="NCBI Taxonomy" id="8022"/>
    <lineage>
        <taxon>Eukaryota</taxon>
        <taxon>Metazoa</taxon>
        <taxon>Chordata</taxon>
        <taxon>Craniata</taxon>
        <taxon>Vertebrata</taxon>
        <taxon>Euteleostomi</taxon>
        <taxon>Actinopterygii</taxon>
        <taxon>Neopterygii</taxon>
        <taxon>Teleostei</taxon>
        <taxon>Protacanthopterygii</taxon>
        <taxon>Salmoniformes</taxon>
        <taxon>Salmonidae</taxon>
        <taxon>Salmoninae</taxon>
        <taxon>Oncorhynchus</taxon>
    </lineage>
</organism>
<dbReference type="PROSITE" id="PS51544">
    <property type="entry name" value="PI3K_ABD"/>
    <property type="match status" value="1"/>
</dbReference>
<feature type="transmembrane region" description="Helical" evidence="15">
    <location>
        <begin position="152"/>
        <end position="173"/>
    </location>
</feature>
<keyword evidence="7" id="KW-0597">Phosphoprotein</keyword>
<dbReference type="FunFam" id="1.10.1070.11:FF:000001">
    <property type="entry name" value="Phosphatidylinositol 4,5-bisphosphate 3-kinase catalytic subunit"/>
    <property type="match status" value="1"/>
</dbReference>
<keyword evidence="11" id="KW-0067">ATP-binding</keyword>
<dbReference type="PROSITE" id="PS00916">
    <property type="entry name" value="PI3_4_KINASE_2"/>
    <property type="match status" value="1"/>
</dbReference>
<dbReference type="InterPro" id="IPR000341">
    <property type="entry name" value="PI3K_Ras-bd_dom"/>
</dbReference>
<dbReference type="InterPro" id="IPR003113">
    <property type="entry name" value="PI3K_ABD"/>
</dbReference>
<evidence type="ECO:0000313" key="21">
    <source>
        <dbReference type="Proteomes" id="UP000694395"/>
    </source>
</evidence>
<dbReference type="PROSITE" id="PS50290">
    <property type="entry name" value="PI3_4_KINASE_3"/>
    <property type="match status" value="1"/>
</dbReference>
<evidence type="ECO:0000256" key="14">
    <source>
        <dbReference type="ARBA" id="ARBA00051347"/>
    </source>
</evidence>
<evidence type="ECO:0000256" key="7">
    <source>
        <dbReference type="ARBA" id="ARBA00022553"/>
    </source>
</evidence>
<keyword evidence="8" id="KW-0808">Transferase</keyword>
<dbReference type="GeneTree" id="ENSGT00940000159079"/>
<dbReference type="PANTHER" id="PTHR10048:SF35">
    <property type="entry name" value="PHOSPHATIDYLINOSITOL 4,5-BISPHOSPHATE 3-KINASE CATALYTIC SUBUNIT DELTA ISOFORM"/>
    <property type="match status" value="1"/>
</dbReference>
<dbReference type="Pfam" id="PF00613">
    <property type="entry name" value="PI3Ka"/>
    <property type="match status" value="1"/>
</dbReference>
<comment type="subcellular location">
    <subcellularLocation>
        <location evidence="1">Cytoplasm</location>
    </subcellularLocation>
</comment>
<dbReference type="Gene3D" id="3.10.20.770">
    <property type="match status" value="1"/>
</dbReference>
<dbReference type="InterPro" id="IPR042236">
    <property type="entry name" value="PI3K_accessory_sf"/>
</dbReference>
<comment type="pathway">
    <text evidence="3">Lipid metabolism.</text>
</comment>
<accession>A0A8C7SGQ1</accession>
<reference evidence="20" key="3">
    <citation type="submission" date="2025-09" db="UniProtKB">
        <authorList>
            <consortium name="Ensembl"/>
        </authorList>
    </citation>
    <scope>IDENTIFICATION</scope>
</reference>
<dbReference type="SMART" id="SM00145">
    <property type="entry name" value="PI3Ka"/>
    <property type="match status" value="1"/>
</dbReference>
<reference evidence="20" key="2">
    <citation type="submission" date="2025-08" db="UniProtKB">
        <authorList>
            <consortium name="Ensembl"/>
        </authorList>
    </citation>
    <scope>IDENTIFICATION</scope>
</reference>
<keyword evidence="15" id="KW-0472">Membrane</keyword>
<dbReference type="FunFam" id="2.60.40.150:FF:000046">
    <property type="entry name" value="Phosphatidylinositol 4,5-bisphosphate 3-kinase catalytic subunit"/>
    <property type="match status" value="1"/>
</dbReference>